<dbReference type="Proteomes" id="UP000672032">
    <property type="component" value="Chromosome 1"/>
</dbReference>
<evidence type="ECO:0000256" key="1">
    <source>
        <dbReference type="SAM" id="MobiDB-lite"/>
    </source>
</evidence>
<keyword evidence="3" id="KW-1185">Reference proteome</keyword>
<reference evidence="2" key="1">
    <citation type="submission" date="2020-10" db="EMBL/GenBank/DDBJ databases">
        <title>Genome Sequence of Monilinia vaccinii-corymbosi Sheds Light on Mummy Berry Disease Infection of Blueberry and Mating Type.</title>
        <authorList>
            <person name="Yow A.G."/>
            <person name="Zhang Y."/>
            <person name="Bansal K."/>
            <person name="Eacker S.M."/>
            <person name="Sullivan S."/>
            <person name="Liachko I."/>
            <person name="Cubeta M.A."/>
            <person name="Rollins J.A."/>
            <person name="Ashrafi H."/>
        </authorList>
    </citation>
    <scope>NUCLEOTIDE SEQUENCE</scope>
    <source>
        <strain evidence="2">RL-1</strain>
    </source>
</reference>
<accession>A0A8A3NXW9</accession>
<evidence type="ECO:0000313" key="3">
    <source>
        <dbReference type="Proteomes" id="UP000672032"/>
    </source>
</evidence>
<evidence type="ECO:0000313" key="2">
    <source>
        <dbReference type="EMBL" id="QSZ29352.1"/>
    </source>
</evidence>
<sequence length="106" mass="11522">MQADANDVCPSPHSAAYQNPAKNVKGRVESTKKSNDLIEVEDKGLLMTLVKLVEVDVVDVAGIVVSLFPLHRVPFRHSEVDSLTIASRFFPPQSSSQRGTNGSNMT</sequence>
<organism evidence="2 3">
    <name type="scientific">Monilinia vaccinii-corymbosi</name>
    <dbReference type="NCBI Taxonomy" id="61207"/>
    <lineage>
        <taxon>Eukaryota</taxon>
        <taxon>Fungi</taxon>
        <taxon>Dikarya</taxon>
        <taxon>Ascomycota</taxon>
        <taxon>Pezizomycotina</taxon>
        <taxon>Leotiomycetes</taxon>
        <taxon>Helotiales</taxon>
        <taxon>Sclerotiniaceae</taxon>
        <taxon>Monilinia</taxon>
    </lineage>
</organism>
<name>A0A8A3NXW9_9HELO</name>
<dbReference type="EMBL" id="CP063405">
    <property type="protein sequence ID" value="QSZ29352.1"/>
    <property type="molecule type" value="Genomic_DNA"/>
</dbReference>
<proteinExistence type="predicted"/>
<protein>
    <submittedName>
        <fullName evidence="2">Uncharacterized protein</fullName>
    </submittedName>
</protein>
<feature type="region of interest" description="Disordered" evidence="1">
    <location>
        <begin position="1"/>
        <end position="28"/>
    </location>
</feature>
<dbReference type="AlphaFoldDB" id="A0A8A3NXW9"/>
<gene>
    <name evidence="2" type="ORF">DSL72_003866</name>
</gene>